<proteinExistence type="predicted"/>
<sequence>MKRLAATIETLNYDKEILNLDKYGPIEADITIIAIQVHTSILRLQYLIASLEQVPYIDSVLIIFSHSYYHEDINDLIRSITFCRVLQVFYPHSLQLNPHKFPGIDPDDCGNKTQREAKIFCTDRDATITEHKQHWWWKANLIFNSLPWSTSYVGTVLFLEEDDYVLPDLLHMLRYSQELMISMPEVEIISLGGLYLKNRQYDLLTVDAWKPPYHKGLAFNKSAWRRMSQLSSYFCVYDDSSWGYSLLHLFEHIQKGRIDMVTCMVPRVISTGRFESGREAMEVIETRLMNAGLFPKDIKAVMLFDEEGRVTKKMKAPPHGNGGWGDVRDHLLCLDPQMVTSTKTTDEDSTITVPVFS</sequence>
<name>A0ACC1D008_9NEOP</name>
<keyword evidence="2" id="KW-1185">Reference proteome</keyword>
<gene>
    <name evidence="1" type="ORF">K1T71_006917</name>
</gene>
<organism evidence="1 2">
    <name type="scientific">Dendrolimus kikuchii</name>
    <dbReference type="NCBI Taxonomy" id="765133"/>
    <lineage>
        <taxon>Eukaryota</taxon>
        <taxon>Metazoa</taxon>
        <taxon>Ecdysozoa</taxon>
        <taxon>Arthropoda</taxon>
        <taxon>Hexapoda</taxon>
        <taxon>Insecta</taxon>
        <taxon>Pterygota</taxon>
        <taxon>Neoptera</taxon>
        <taxon>Endopterygota</taxon>
        <taxon>Lepidoptera</taxon>
        <taxon>Glossata</taxon>
        <taxon>Ditrysia</taxon>
        <taxon>Bombycoidea</taxon>
        <taxon>Lasiocampidae</taxon>
        <taxon>Dendrolimus</taxon>
    </lineage>
</organism>
<reference evidence="1 2" key="1">
    <citation type="journal article" date="2021" name="Front. Genet.">
        <title>Chromosome-Level Genome Assembly Reveals Significant Gene Expansion in the Toll and IMD Signaling Pathways of Dendrolimus kikuchii.</title>
        <authorList>
            <person name="Zhou J."/>
            <person name="Wu P."/>
            <person name="Xiong Z."/>
            <person name="Liu N."/>
            <person name="Zhao N."/>
            <person name="Ji M."/>
            <person name="Qiu Y."/>
            <person name="Yang B."/>
        </authorList>
    </citation>
    <scope>NUCLEOTIDE SEQUENCE [LARGE SCALE GENOMIC DNA]</scope>
    <source>
        <strain evidence="1">Ann1</strain>
    </source>
</reference>
<comment type="caution">
    <text evidence="1">The sequence shown here is derived from an EMBL/GenBank/DDBJ whole genome shotgun (WGS) entry which is preliminary data.</text>
</comment>
<evidence type="ECO:0000313" key="1">
    <source>
        <dbReference type="EMBL" id="KAJ0176908.1"/>
    </source>
</evidence>
<accession>A0ACC1D008</accession>
<dbReference type="Proteomes" id="UP000824533">
    <property type="component" value="Linkage Group LG12"/>
</dbReference>
<evidence type="ECO:0000313" key="2">
    <source>
        <dbReference type="Proteomes" id="UP000824533"/>
    </source>
</evidence>
<dbReference type="EMBL" id="CM034398">
    <property type="protein sequence ID" value="KAJ0176908.1"/>
    <property type="molecule type" value="Genomic_DNA"/>
</dbReference>
<protein>
    <submittedName>
        <fullName evidence="1">Uncharacterized protein</fullName>
    </submittedName>
</protein>